<sequence>MSNLQMRDATVDDAATLAAIYNPFITETVVTFEETVVTADDMAARVTTLQDQGLPWRVIEQQGRVLGYAYAGRWRSRAAYRYVAESAIYLGEASRGHGLGTRLYQDLFGQLRARGLRVVMGVIALPHPASVAFHERLGFRQAGLFPRVGYKFQRWIDVGYWQLELS</sequence>
<dbReference type="OrthoDB" id="5459937at2"/>
<dbReference type="InterPro" id="IPR000182">
    <property type="entry name" value="GNAT_dom"/>
</dbReference>
<organism evidence="4 5">
    <name type="scientific">Abyssibacter profundi</name>
    <dbReference type="NCBI Taxonomy" id="2182787"/>
    <lineage>
        <taxon>Bacteria</taxon>
        <taxon>Pseudomonadati</taxon>
        <taxon>Pseudomonadota</taxon>
        <taxon>Gammaproteobacteria</taxon>
        <taxon>Chromatiales</taxon>
        <taxon>Oceanococcaceae</taxon>
        <taxon>Abyssibacter</taxon>
    </lineage>
</organism>
<dbReference type="CDD" id="cd04301">
    <property type="entry name" value="NAT_SF"/>
    <property type="match status" value="1"/>
</dbReference>
<dbReference type="Gene3D" id="3.40.630.30">
    <property type="match status" value="1"/>
</dbReference>
<name>A0A363UQG4_9GAMM</name>
<proteinExistence type="predicted"/>
<evidence type="ECO:0000256" key="2">
    <source>
        <dbReference type="ARBA" id="ARBA00023315"/>
    </source>
</evidence>
<dbReference type="PANTHER" id="PTHR43072:SF23">
    <property type="entry name" value="UPF0039 PROTEIN C11D3.02C"/>
    <property type="match status" value="1"/>
</dbReference>
<evidence type="ECO:0000256" key="1">
    <source>
        <dbReference type="ARBA" id="ARBA00022679"/>
    </source>
</evidence>
<keyword evidence="5" id="KW-1185">Reference proteome</keyword>
<gene>
    <name evidence="4" type="ORF">DEH80_00755</name>
</gene>
<dbReference type="SUPFAM" id="SSF55729">
    <property type="entry name" value="Acyl-CoA N-acyltransferases (Nat)"/>
    <property type="match status" value="1"/>
</dbReference>
<dbReference type="AlphaFoldDB" id="A0A363UQG4"/>
<evidence type="ECO:0000313" key="4">
    <source>
        <dbReference type="EMBL" id="PWN57703.1"/>
    </source>
</evidence>
<keyword evidence="1 4" id="KW-0808">Transferase</keyword>
<dbReference type="Pfam" id="PF13420">
    <property type="entry name" value="Acetyltransf_4"/>
    <property type="match status" value="1"/>
</dbReference>
<dbReference type="InterPro" id="IPR016181">
    <property type="entry name" value="Acyl_CoA_acyltransferase"/>
</dbReference>
<accession>A0A363UQG4</accession>
<evidence type="ECO:0000259" key="3">
    <source>
        <dbReference type="PROSITE" id="PS51186"/>
    </source>
</evidence>
<dbReference type="RefSeq" id="WP_109718559.1">
    <property type="nucleotide sequence ID" value="NZ_QEQK01000001.1"/>
</dbReference>
<dbReference type="GO" id="GO:0016747">
    <property type="term" value="F:acyltransferase activity, transferring groups other than amino-acyl groups"/>
    <property type="evidence" value="ECO:0007669"/>
    <property type="project" value="InterPro"/>
</dbReference>
<protein>
    <submittedName>
        <fullName evidence="4">Phosphinothricin acetyltransferase</fullName>
    </submittedName>
</protein>
<dbReference type="PANTHER" id="PTHR43072">
    <property type="entry name" value="N-ACETYLTRANSFERASE"/>
    <property type="match status" value="1"/>
</dbReference>
<reference evidence="4 5" key="1">
    <citation type="submission" date="2018-05" db="EMBL/GenBank/DDBJ databases">
        <title>Abyssibacter profundi OUC007T gen. nov., sp. nov, a marine bacterium isolated from seawater of the Mariana Trench.</title>
        <authorList>
            <person name="Zhou S."/>
        </authorList>
    </citation>
    <scope>NUCLEOTIDE SEQUENCE [LARGE SCALE GENOMIC DNA]</scope>
    <source>
        <strain evidence="4 5">OUC007</strain>
    </source>
</reference>
<evidence type="ECO:0000313" key="5">
    <source>
        <dbReference type="Proteomes" id="UP000251800"/>
    </source>
</evidence>
<dbReference type="PROSITE" id="PS51186">
    <property type="entry name" value="GNAT"/>
    <property type="match status" value="1"/>
</dbReference>
<feature type="domain" description="N-acetyltransferase" evidence="3">
    <location>
        <begin position="4"/>
        <end position="157"/>
    </location>
</feature>
<comment type="caution">
    <text evidence="4">The sequence shown here is derived from an EMBL/GenBank/DDBJ whole genome shotgun (WGS) entry which is preliminary data.</text>
</comment>
<dbReference type="EMBL" id="QEQK01000001">
    <property type="protein sequence ID" value="PWN57703.1"/>
    <property type="molecule type" value="Genomic_DNA"/>
</dbReference>
<dbReference type="Proteomes" id="UP000251800">
    <property type="component" value="Unassembled WGS sequence"/>
</dbReference>
<keyword evidence="2" id="KW-0012">Acyltransferase</keyword>